<name>A0ABV0J4Z2_9CYAN</name>
<dbReference type="Gene3D" id="3.30.70.270">
    <property type="match status" value="1"/>
</dbReference>
<dbReference type="PROSITE" id="PS50112">
    <property type="entry name" value="PAS"/>
    <property type="match status" value="1"/>
</dbReference>
<evidence type="ECO:0000259" key="4">
    <source>
        <dbReference type="PROSITE" id="PS50883"/>
    </source>
</evidence>
<dbReference type="SUPFAM" id="SSF141868">
    <property type="entry name" value="EAL domain-like"/>
    <property type="match status" value="1"/>
</dbReference>
<dbReference type="InterPro" id="IPR003018">
    <property type="entry name" value="GAF"/>
</dbReference>
<evidence type="ECO:0000313" key="6">
    <source>
        <dbReference type="EMBL" id="MEP0816851.1"/>
    </source>
</evidence>
<dbReference type="NCBIfam" id="TIGR00229">
    <property type="entry name" value="sensory_box"/>
    <property type="match status" value="3"/>
</dbReference>
<dbReference type="PROSITE" id="PS50113">
    <property type="entry name" value="PAC"/>
    <property type="match status" value="3"/>
</dbReference>
<dbReference type="Pfam" id="PF13426">
    <property type="entry name" value="PAS_9"/>
    <property type="match status" value="1"/>
</dbReference>
<evidence type="ECO:0000259" key="3">
    <source>
        <dbReference type="PROSITE" id="PS50113"/>
    </source>
</evidence>
<sequence length="1219" mass="136702">MNSTSKDMVEQQNSVDASQSLTKSNFQLPQVEAEAKLLQTLSLAISESPDLATALQVALQQVCEATGWRYGEAWLPDPTQTRLECSSAWYNESTSLDKFRALSQAIHFQPGVGLPGRVWAKQKPEWIQDVSQEASTSFLRTEIALEAKLKAGLAMPILARGEVVAVLIFFMFEACSEDQRLVELVTAVTAQLGAILQLKRAERALKEQQEFLRLVLDNIPQYIFWKDTQSVYLGCNKSWAELAGLTQPTAAIGKTDDQLPWTPPEIEYYLEQDRRIIATGVPELDIVESKQHQDGRQVWMHVNKLPIHNAEGQVIGLLGLMEDITERKQAEQCLRESEARHRAISGMASDYVYSVRIEPDGELVTEWATEAFYRITDYTLDEINALGGWVSLIHPEDLALTYPFAQQISANQPSILEYRIVNKTGAICWLRDYARPEWDAEQQRVVRILGAVKDITERKQAEEALRQAEAKYRSIFENAVEGIFQTTTNGQYLTANPMLAKIYGYDSSEELMVTLTDIQHQLYVDPSSRAEFMQRIQTQEAVWGFESQIYRKDGTIIWISENARTIRDDQGQLIGYEGTVEDISARKQAEAELHKRESLLQGVAEATQHLLTNPNCDAAIAAALATLGTAAGVDRVYIYENHPHPITTEVAMSMRFEWTHEAIAPTIHQSYWQNQPYRESGLSRWYEALSTGQSISGITCDFPLVEQNLLERDQILAILMVPILIDQHFWGYIGFDDCTTERCWSKSEESILIAMAASIGGALKREQAAATIRYQAFHDLLTGLPNRICFNNWLLPSLTQARCSDKNVAVMFLDLDRFKAINDTLGHAVGDQLLQLSAQRIASCLREEDIVARWGGDEFTLLLPDLSCPEDASRIARRVLEALRPAFTLEGHELYITSSIGIALYPQDGEDVPTLLRNADAALYQAKAQGRNNYQFYTAALNAQASARLELESNLHHALERGEFVVYYQPQINLTNQQITCMEALVRWQHPELGLLDPKAFIPLAEENGLIVAIGEWVLRTACQQAKQWHQAGFMRSRVSVNLSARQFQQPELVGIVARTLAETELGPEFLELEITETTVMQNADSTCEVLHDLNKMGVSLAMDDFGAGYSSLGYLKKFPLHTLKIDQSFIRDLSLSPQDAAIVSAVIALGQGLNLNVIAEGVETQAQLERLRSLQCQTIQGYLLSAPLAVSEATVFLRNHRLQCPPPTISQDRVTAQV</sequence>
<evidence type="ECO:0000313" key="7">
    <source>
        <dbReference type="Proteomes" id="UP001464891"/>
    </source>
</evidence>
<dbReference type="Pfam" id="PF00990">
    <property type="entry name" value="GGDEF"/>
    <property type="match status" value="1"/>
</dbReference>
<dbReference type="SMART" id="SM00086">
    <property type="entry name" value="PAC"/>
    <property type="match status" value="3"/>
</dbReference>
<dbReference type="Pfam" id="PF01590">
    <property type="entry name" value="GAF"/>
    <property type="match status" value="1"/>
</dbReference>
<dbReference type="SMART" id="SM00052">
    <property type="entry name" value="EAL"/>
    <property type="match status" value="1"/>
</dbReference>
<dbReference type="PANTHER" id="PTHR44757:SF2">
    <property type="entry name" value="BIOFILM ARCHITECTURE MAINTENANCE PROTEIN MBAA"/>
    <property type="match status" value="1"/>
</dbReference>
<feature type="domain" description="PAS" evidence="2">
    <location>
        <begin position="468"/>
        <end position="509"/>
    </location>
</feature>
<dbReference type="Pfam" id="PF08447">
    <property type="entry name" value="PAS_3"/>
    <property type="match status" value="1"/>
</dbReference>
<comment type="caution">
    <text evidence="6">The sequence shown here is derived from an EMBL/GenBank/DDBJ whole genome shotgun (WGS) entry which is preliminary data.</text>
</comment>
<dbReference type="InterPro" id="IPR029016">
    <property type="entry name" value="GAF-like_dom_sf"/>
</dbReference>
<dbReference type="NCBIfam" id="TIGR00254">
    <property type="entry name" value="GGDEF"/>
    <property type="match status" value="1"/>
</dbReference>
<dbReference type="Pfam" id="PF08448">
    <property type="entry name" value="PAS_4"/>
    <property type="match status" value="1"/>
</dbReference>
<dbReference type="PROSITE" id="PS50883">
    <property type="entry name" value="EAL"/>
    <property type="match status" value="1"/>
</dbReference>
<protein>
    <submittedName>
        <fullName evidence="6">EAL domain-containing protein</fullName>
    </submittedName>
</protein>
<proteinExistence type="predicted"/>
<dbReference type="Gene3D" id="3.30.450.40">
    <property type="match status" value="2"/>
</dbReference>
<dbReference type="SMART" id="SM00065">
    <property type="entry name" value="GAF"/>
    <property type="match status" value="2"/>
</dbReference>
<dbReference type="InterPro" id="IPR001610">
    <property type="entry name" value="PAC"/>
</dbReference>
<organism evidence="6 7">
    <name type="scientific">Trichocoleus desertorum GB2-A4</name>
    <dbReference type="NCBI Taxonomy" id="2933944"/>
    <lineage>
        <taxon>Bacteria</taxon>
        <taxon>Bacillati</taxon>
        <taxon>Cyanobacteriota</taxon>
        <taxon>Cyanophyceae</taxon>
        <taxon>Leptolyngbyales</taxon>
        <taxon>Trichocoleusaceae</taxon>
        <taxon>Trichocoleus</taxon>
    </lineage>
</organism>
<dbReference type="Gene3D" id="3.30.450.20">
    <property type="entry name" value="PAS domain"/>
    <property type="match status" value="3"/>
</dbReference>
<gene>
    <name evidence="6" type="ORF">NC998_07055</name>
</gene>
<dbReference type="InterPro" id="IPR035965">
    <property type="entry name" value="PAS-like_dom_sf"/>
</dbReference>
<accession>A0ABV0J4Z2</accession>
<feature type="domain" description="GGDEF" evidence="5">
    <location>
        <begin position="806"/>
        <end position="939"/>
    </location>
</feature>
<evidence type="ECO:0000259" key="2">
    <source>
        <dbReference type="PROSITE" id="PS50112"/>
    </source>
</evidence>
<dbReference type="InterPro" id="IPR043128">
    <property type="entry name" value="Rev_trsase/Diguanyl_cyclase"/>
</dbReference>
<dbReference type="PANTHER" id="PTHR44757">
    <property type="entry name" value="DIGUANYLATE CYCLASE DGCP"/>
    <property type="match status" value="1"/>
</dbReference>
<evidence type="ECO:0000259" key="5">
    <source>
        <dbReference type="PROSITE" id="PS50887"/>
    </source>
</evidence>
<keyword evidence="1" id="KW-0175">Coiled coil</keyword>
<dbReference type="InterPro" id="IPR013655">
    <property type="entry name" value="PAS_fold_3"/>
</dbReference>
<reference evidence="6 7" key="1">
    <citation type="submission" date="2022-04" db="EMBL/GenBank/DDBJ databases">
        <title>Positive selection, recombination, and allopatry shape intraspecific diversity of widespread and dominant cyanobacteria.</title>
        <authorList>
            <person name="Wei J."/>
            <person name="Shu W."/>
            <person name="Hu C."/>
        </authorList>
    </citation>
    <scope>NUCLEOTIDE SEQUENCE [LARGE SCALE GENOMIC DNA]</scope>
    <source>
        <strain evidence="6 7">GB2-A4</strain>
    </source>
</reference>
<dbReference type="SUPFAM" id="SSF55781">
    <property type="entry name" value="GAF domain-like"/>
    <property type="match status" value="2"/>
</dbReference>
<dbReference type="EMBL" id="JAMPKM010000003">
    <property type="protein sequence ID" value="MEP0816851.1"/>
    <property type="molecule type" value="Genomic_DNA"/>
</dbReference>
<dbReference type="PROSITE" id="PS50887">
    <property type="entry name" value="GGDEF"/>
    <property type="match status" value="1"/>
</dbReference>
<dbReference type="InterPro" id="IPR001633">
    <property type="entry name" value="EAL_dom"/>
</dbReference>
<dbReference type="SMART" id="SM00267">
    <property type="entry name" value="GGDEF"/>
    <property type="match status" value="1"/>
</dbReference>
<dbReference type="InterPro" id="IPR013656">
    <property type="entry name" value="PAS_4"/>
</dbReference>
<dbReference type="InterPro" id="IPR000700">
    <property type="entry name" value="PAS-assoc_C"/>
</dbReference>
<dbReference type="InterPro" id="IPR035919">
    <property type="entry name" value="EAL_sf"/>
</dbReference>
<dbReference type="Pfam" id="PF13185">
    <property type="entry name" value="GAF_2"/>
    <property type="match status" value="1"/>
</dbReference>
<feature type="domain" description="PAC" evidence="3">
    <location>
        <begin position="543"/>
        <end position="595"/>
    </location>
</feature>
<feature type="coiled-coil region" evidence="1">
    <location>
        <begin position="451"/>
        <end position="478"/>
    </location>
</feature>
<dbReference type="CDD" id="cd00130">
    <property type="entry name" value="PAS"/>
    <property type="match status" value="3"/>
</dbReference>
<dbReference type="SUPFAM" id="SSF55073">
    <property type="entry name" value="Nucleotide cyclase"/>
    <property type="match status" value="1"/>
</dbReference>
<dbReference type="Pfam" id="PF00563">
    <property type="entry name" value="EAL"/>
    <property type="match status" value="1"/>
</dbReference>
<evidence type="ECO:0000256" key="1">
    <source>
        <dbReference type="SAM" id="Coils"/>
    </source>
</evidence>
<dbReference type="InterPro" id="IPR029787">
    <property type="entry name" value="Nucleotide_cyclase"/>
</dbReference>
<feature type="domain" description="EAL" evidence="4">
    <location>
        <begin position="948"/>
        <end position="1202"/>
    </location>
</feature>
<feature type="domain" description="PAC" evidence="3">
    <location>
        <begin position="280"/>
        <end position="336"/>
    </location>
</feature>
<dbReference type="InterPro" id="IPR000014">
    <property type="entry name" value="PAS"/>
</dbReference>
<dbReference type="SUPFAM" id="SSF55785">
    <property type="entry name" value="PYP-like sensor domain (PAS domain)"/>
    <property type="match status" value="3"/>
</dbReference>
<dbReference type="CDD" id="cd01949">
    <property type="entry name" value="GGDEF"/>
    <property type="match status" value="1"/>
</dbReference>
<keyword evidence="7" id="KW-1185">Reference proteome</keyword>
<feature type="domain" description="PAC" evidence="3">
    <location>
        <begin position="414"/>
        <end position="467"/>
    </location>
</feature>
<dbReference type="CDD" id="cd01948">
    <property type="entry name" value="EAL"/>
    <property type="match status" value="1"/>
</dbReference>
<dbReference type="SMART" id="SM00091">
    <property type="entry name" value="PAS"/>
    <property type="match status" value="3"/>
</dbReference>
<dbReference type="RefSeq" id="WP_190439017.1">
    <property type="nucleotide sequence ID" value="NZ_JAMPKM010000003.1"/>
</dbReference>
<dbReference type="Gene3D" id="3.20.20.450">
    <property type="entry name" value="EAL domain"/>
    <property type="match status" value="1"/>
</dbReference>
<dbReference type="InterPro" id="IPR000160">
    <property type="entry name" value="GGDEF_dom"/>
</dbReference>
<dbReference type="InterPro" id="IPR052155">
    <property type="entry name" value="Biofilm_reg_signaling"/>
</dbReference>
<dbReference type="Proteomes" id="UP001464891">
    <property type="component" value="Unassembled WGS sequence"/>
</dbReference>